<dbReference type="EMBL" id="CP033923">
    <property type="protein sequence ID" value="AZA90025.1"/>
    <property type="molecule type" value="Genomic_DNA"/>
</dbReference>
<evidence type="ECO:0000313" key="2">
    <source>
        <dbReference type="Proteomes" id="UP000278288"/>
    </source>
</evidence>
<organism evidence="1 2">
    <name type="scientific">Chryseobacterium nakagawai</name>
    <dbReference type="NCBI Taxonomy" id="1241982"/>
    <lineage>
        <taxon>Bacteria</taxon>
        <taxon>Pseudomonadati</taxon>
        <taxon>Bacteroidota</taxon>
        <taxon>Flavobacteriia</taxon>
        <taxon>Flavobacteriales</taxon>
        <taxon>Weeksellaceae</taxon>
        <taxon>Chryseobacterium group</taxon>
        <taxon>Chryseobacterium</taxon>
    </lineage>
</organism>
<name>A0AAD0YJ65_CHRNA</name>
<sequence>MHAEEVFTSNYIKDNNDGIFVRSLQYETVCRLFAHLQDDPPTGIKYLILDFRYIEHLQNNILDKIIEIRNLGYKLIFKNVTEVLIKPLSLENIENVKNIANESGRYDLFYFFASETEEIYSNELRATVLFSNYFKELIKEKYISPYNQKHASSFVYLHSFIDLKKLISLERPFIYFALYKLAVKIYSKWKSEIDNGPILVGQSLTSTFIVSILSKMLKLDILIFDKIGPINKLYNKLEKHSFENTKYIIVSDLVCLGTEVKITKNLIEFSGGKYLGNVSLVKIETLTREDLQLDNVDRTIAIFSVSEHNNEELGYYIYTNLKPLNE</sequence>
<proteinExistence type="predicted"/>
<dbReference type="AlphaFoldDB" id="A0AAD0YJ65"/>
<gene>
    <name evidence="1" type="ORF">EG343_05005</name>
</gene>
<protein>
    <submittedName>
        <fullName evidence="1">Uncharacterized protein</fullName>
    </submittedName>
</protein>
<keyword evidence="2" id="KW-1185">Reference proteome</keyword>
<dbReference type="KEGG" id="cnk:EG343_05005"/>
<dbReference type="Proteomes" id="UP000278288">
    <property type="component" value="Chromosome"/>
</dbReference>
<evidence type="ECO:0000313" key="1">
    <source>
        <dbReference type="EMBL" id="AZA90025.1"/>
    </source>
</evidence>
<accession>A0AAD0YJ65</accession>
<reference evidence="1 2" key="1">
    <citation type="submission" date="2018-11" db="EMBL/GenBank/DDBJ databases">
        <title>Proposal to divide the Flavobacteriaceae and reorganize its genera based on Amino Acid Identity values calculated from whole genome sequences.</title>
        <authorList>
            <person name="Nicholson A.C."/>
            <person name="Gulvik C.A."/>
            <person name="Whitney A.M."/>
            <person name="Humrighouse B.W."/>
            <person name="Bell M."/>
            <person name="Holmes B."/>
            <person name="Steigerwalt A.G."/>
            <person name="Villarma A."/>
            <person name="Sheth M."/>
            <person name="Batra D."/>
            <person name="Pryor J."/>
            <person name="Bernardet J.-F."/>
            <person name="Hugo C."/>
            <person name="Kampfer P."/>
            <person name="Newman J."/>
            <person name="McQuiston J.R."/>
        </authorList>
    </citation>
    <scope>NUCLEOTIDE SEQUENCE [LARGE SCALE GENOMIC DNA]</scope>
    <source>
        <strain evidence="1 2">G0041</strain>
    </source>
</reference>